<reference evidence="11 12" key="1">
    <citation type="journal article" date="2011" name="J. Bacteriol.">
        <title>Complete genome sequence of the obligate piezophilic hyperthermophilic archaeon Pyrococcus yayanosii CH1.</title>
        <authorList>
            <person name="Jun X."/>
            <person name="Lupeng L."/>
            <person name="Minjuan X."/>
            <person name="Oger P."/>
            <person name="Fengping W."/>
            <person name="Jebbar M."/>
            <person name="Xiang X."/>
        </authorList>
    </citation>
    <scope>NUCLEOTIDE SEQUENCE [LARGE SCALE GENOMIC DNA]</scope>
    <source>
        <strain evidence="12">CH1 / JCM 16557</strain>
    </source>
</reference>
<dbReference type="NCBIfam" id="TIGR01536">
    <property type="entry name" value="asn_synth_AEB"/>
    <property type="match status" value="1"/>
</dbReference>
<evidence type="ECO:0000256" key="1">
    <source>
        <dbReference type="ARBA" id="ARBA00022598"/>
    </source>
</evidence>
<dbReference type="PROSITE" id="PS51278">
    <property type="entry name" value="GATASE_TYPE_2"/>
    <property type="match status" value="1"/>
</dbReference>
<dbReference type="InterPro" id="IPR017932">
    <property type="entry name" value="GATase_2_dom"/>
</dbReference>
<dbReference type="InterPro" id="IPR029055">
    <property type="entry name" value="Ntn_hydrolases_N"/>
</dbReference>
<evidence type="ECO:0000256" key="2">
    <source>
        <dbReference type="ARBA" id="ARBA00022605"/>
    </source>
</evidence>
<dbReference type="CDD" id="cd01991">
    <property type="entry name" value="Asn_synthase_B_C"/>
    <property type="match status" value="1"/>
</dbReference>
<dbReference type="CDD" id="cd00352">
    <property type="entry name" value="Gn_AT_II"/>
    <property type="match status" value="1"/>
</dbReference>
<dbReference type="InterPro" id="IPR006426">
    <property type="entry name" value="Asn_synth_AEB"/>
</dbReference>
<accession>F8AJ22</accession>
<dbReference type="GO" id="GO:0005524">
    <property type="term" value="F:ATP binding"/>
    <property type="evidence" value="ECO:0007669"/>
    <property type="project" value="UniProtKB-KW"/>
</dbReference>
<evidence type="ECO:0000256" key="5">
    <source>
        <dbReference type="ARBA" id="ARBA00022888"/>
    </source>
</evidence>
<dbReference type="AlphaFoldDB" id="F8AJ22"/>
<evidence type="ECO:0000313" key="12">
    <source>
        <dbReference type="Proteomes" id="UP000008386"/>
    </source>
</evidence>
<dbReference type="Gene3D" id="3.60.20.10">
    <property type="entry name" value="Glutamine Phosphoribosylpyrophosphate, subunit 1, domain 1"/>
    <property type="match status" value="1"/>
</dbReference>
<keyword evidence="4 8" id="KW-0067">ATP-binding</keyword>
<dbReference type="eggNOG" id="arCOG00071">
    <property type="taxonomic scope" value="Archaea"/>
</dbReference>
<dbReference type="InterPro" id="IPR050795">
    <property type="entry name" value="Asn_Synthetase"/>
</dbReference>
<dbReference type="GO" id="GO:0006529">
    <property type="term" value="P:asparagine biosynthetic process"/>
    <property type="evidence" value="ECO:0007669"/>
    <property type="project" value="UniProtKB-KW"/>
</dbReference>
<dbReference type="GO" id="GO:0004066">
    <property type="term" value="F:asparagine synthase (glutamine-hydrolyzing) activity"/>
    <property type="evidence" value="ECO:0007669"/>
    <property type="project" value="UniProtKB-EC"/>
</dbReference>
<keyword evidence="12" id="KW-1185">Reference proteome</keyword>
<sequence>MRGEGMCLVVGGLHLGREKLVRMMLTGKHRGPDSFGVWADGSVFKSSNFSDLDDVPSGKIVLAQCRLAMTGSKDFTQPFYNDLVLVHNGEIYNHIQLRAYLVERGHSFESDVDSEVILKLLEHLLFDKGLSVEEAVRKAMLMLNGDYAVAFFDGQRIYLFRDPLGIRPLYYSPNGFFASEKKVLWAIGEEAIPVRPGELVEVAEGGIKRFQLVNPLSFSGKLFTEERALKGILNVLPHATRIRTTKRTGVLFSGGLDSSLIALLAARYSDITLYAAGTEDSPDIEGARRVADELGLPLKEFIFTREDVEEALPKVAFAIEEPNAVNLAIAIPIYFATLLAREDGVKVLLSGQGADELFGGYAKYLQRPELMERDILEMGERNLARDDKVSMLNGVEVRYPYLDPAVVRVAIRTPLELKIKEGIRKLILRRAAEQLGLPREVAWKEKKACQYGSRSQKLLEKIAKARGTTLRGLAEMLFSETFQRSTA</sequence>
<dbReference type="Proteomes" id="UP000008386">
    <property type="component" value="Chromosome"/>
</dbReference>
<evidence type="ECO:0000256" key="9">
    <source>
        <dbReference type="PIRSR" id="PIRSR001589-2"/>
    </source>
</evidence>
<comment type="catalytic activity">
    <reaction evidence="7 8">
        <text>L-aspartate + L-glutamine + ATP + H2O = L-asparagine + L-glutamate + AMP + diphosphate + H(+)</text>
        <dbReference type="Rhea" id="RHEA:12228"/>
        <dbReference type="ChEBI" id="CHEBI:15377"/>
        <dbReference type="ChEBI" id="CHEBI:15378"/>
        <dbReference type="ChEBI" id="CHEBI:29985"/>
        <dbReference type="ChEBI" id="CHEBI:29991"/>
        <dbReference type="ChEBI" id="CHEBI:30616"/>
        <dbReference type="ChEBI" id="CHEBI:33019"/>
        <dbReference type="ChEBI" id="CHEBI:58048"/>
        <dbReference type="ChEBI" id="CHEBI:58359"/>
        <dbReference type="ChEBI" id="CHEBI:456215"/>
        <dbReference type="EC" id="6.3.5.4"/>
    </reaction>
</comment>
<dbReference type="InterPro" id="IPR014729">
    <property type="entry name" value="Rossmann-like_a/b/a_fold"/>
</dbReference>
<comment type="pathway">
    <text evidence="6">Amino-acid biosynthesis.</text>
</comment>
<name>F8AJ22_PYRYC</name>
<dbReference type="PIRSF" id="PIRSF001589">
    <property type="entry name" value="Asn_synthetase_glu-h"/>
    <property type="match status" value="1"/>
</dbReference>
<organism evidence="11 12">
    <name type="scientific">Pyrococcus yayanosii (strain CH1 / JCM 16557)</name>
    <dbReference type="NCBI Taxonomy" id="529709"/>
    <lineage>
        <taxon>Archaea</taxon>
        <taxon>Methanobacteriati</taxon>
        <taxon>Methanobacteriota</taxon>
        <taxon>Thermococci</taxon>
        <taxon>Thermococcales</taxon>
        <taxon>Thermococcaceae</taxon>
        <taxon>Pyrococcus</taxon>
    </lineage>
</organism>
<keyword evidence="2" id="KW-0028">Amino-acid biosynthesis</keyword>
<evidence type="ECO:0000256" key="7">
    <source>
        <dbReference type="ARBA" id="ARBA00048741"/>
    </source>
</evidence>
<dbReference type="EC" id="6.3.5.4" evidence="8"/>
<dbReference type="Pfam" id="PF00733">
    <property type="entry name" value="Asn_synthase"/>
    <property type="match status" value="2"/>
</dbReference>
<keyword evidence="5" id="KW-0061">Asparagine biosynthesis</keyword>
<keyword evidence="1" id="KW-0436">Ligase</keyword>
<evidence type="ECO:0000259" key="10">
    <source>
        <dbReference type="PROSITE" id="PS51278"/>
    </source>
</evidence>
<gene>
    <name evidence="11" type="ordered locus">PYCH_07220</name>
</gene>
<dbReference type="Gene3D" id="3.40.50.620">
    <property type="entry name" value="HUPs"/>
    <property type="match status" value="1"/>
</dbReference>
<dbReference type="GO" id="GO:0005829">
    <property type="term" value="C:cytosol"/>
    <property type="evidence" value="ECO:0007669"/>
    <property type="project" value="TreeGrafter"/>
</dbReference>
<dbReference type="Pfam" id="PF13537">
    <property type="entry name" value="GATase_7"/>
    <property type="match status" value="1"/>
</dbReference>
<dbReference type="STRING" id="529709.PYCH_07220"/>
<evidence type="ECO:0000256" key="8">
    <source>
        <dbReference type="PIRNR" id="PIRNR001589"/>
    </source>
</evidence>
<evidence type="ECO:0000256" key="4">
    <source>
        <dbReference type="ARBA" id="ARBA00022840"/>
    </source>
</evidence>
<feature type="binding site" evidence="9">
    <location>
        <begin position="350"/>
        <end position="351"/>
    </location>
    <ligand>
        <name>ATP</name>
        <dbReference type="ChEBI" id="CHEBI:30616"/>
    </ligand>
</feature>
<evidence type="ECO:0000256" key="6">
    <source>
        <dbReference type="ARBA" id="ARBA00029440"/>
    </source>
</evidence>
<evidence type="ECO:0000313" key="11">
    <source>
        <dbReference type="EMBL" id="AEH24410.1"/>
    </source>
</evidence>
<dbReference type="InterPro" id="IPR001962">
    <property type="entry name" value="Asn_synthase"/>
</dbReference>
<dbReference type="HOGENOM" id="CLU_014658_4_0_2"/>
<dbReference type="SUPFAM" id="SSF56235">
    <property type="entry name" value="N-terminal nucleophile aminohydrolases (Ntn hydrolases)"/>
    <property type="match status" value="1"/>
</dbReference>
<feature type="binding site" evidence="9">
    <location>
        <position position="113"/>
    </location>
    <ligand>
        <name>L-glutamine</name>
        <dbReference type="ChEBI" id="CHEBI:58359"/>
    </ligand>
</feature>
<dbReference type="EMBL" id="CP002779">
    <property type="protein sequence ID" value="AEH24410.1"/>
    <property type="molecule type" value="Genomic_DNA"/>
</dbReference>
<protein>
    <recommendedName>
        <fullName evidence="8">Putative asparagine synthetase [glutamine-hydrolyzing]</fullName>
        <ecNumber evidence="8">6.3.5.4</ecNumber>
    </recommendedName>
</protein>
<dbReference type="PANTHER" id="PTHR11772:SF2">
    <property type="entry name" value="ASPARAGINE SYNTHETASE [GLUTAMINE-HYDROLYZING]"/>
    <property type="match status" value="1"/>
</dbReference>
<feature type="binding site" evidence="9">
    <location>
        <position position="251"/>
    </location>
    <ligand>
        <name>ATP</name>
        <dbReference type="ChEBI" id="CHEBI:30616"/>
    </ligand>
</feature>
<dbReference type="PANTHER" id="PTHR11772">
    <property type="entry name" value="ASPARAGINE SYNTHETASE"/>
    <property type="match status" value="1"/>
</dbReference>
<dbReference type="SUPFAM" id="SSF52402">
    <property type="entry name" value="Adenine nucleotide alpha hydrolases-like"/>
    <property type="match status" value="1"/>
</dbReference>
<proteinExistence type="predicted"/>
<feature type="domain" description="Glutamine amidotransferase type-2" evidence="10">
    <location>
        <begin position="7"/>
        <end position="205"/>
    </location>
</feature>
<dbReference type="KEGG" id="pya:PYCH_07220"/>
<evidence type="ECO:0000256" key="3">
    <source>
        <dbReference type="ARBA" id="ARBA00022741"/>
    </source>
</evidence>
<keyword evidence="3 8" id="KW-0547">Nucleotide-binding</keyword>